<dbReference type="AlphaFoldDB" id="A0A561EW00"/>
<dbReference type="EMBL" id="VIVR01000001">
    <property type="protein sequence ID" value="TWE19787.1"/>
    <property type="molecule type" value="Genomic_DNA"/>
</dbReference>
<accession>A0A561EW00</accession>
<protein>
    <submittedName>
        <fullName evidence="1">Uncharacterized protein</fullName>
    </submittedName>
</protein>
<reference evidence="1 2" key="1">
    <citation type="submission" date="2019-06" db="EMBL/GenBank/DDBJ databases">
        <title>Sequencing the genomes of 1000 actinobacteria strains.</title>
        <authorList>
            <person name="Klenk H.-P."/>
        </authorList>
    </citation>
    <scope>NUCLEOTIDE SEQUENCE [LARGE SCALE GENOMIC DNA]</scope>
    <source>
        <strain evidence="1 2">DSM 41649</strain>
    </source>
</reference>
<keyword evidence="2" id="KW-1185">Reference proteome</keyword>
<proteinExistence type="predicted"/>
<comment type="caution">
    <text evidence="1">The sequence shown here is derived from an EMBL/GenBank/DDBJ whole genome shotgun (WGS) entry which is preliminary data.</text>
</comment>
<evidence type="ECO:0000313" key="2">
    <source>
        <dbReference type="Proteomes" id="UP000318416"/>
    </source>
</evidence>
<dbReference type="RefSeq" id="WP_145793793.1">
    <property type="nucleotide sequence ID" value="NZ_BAAABR010000083.1"/>
</dbReference>
<name>A0A561EW00_9ACTN</name>
<sequence length="135" mass="14222">MLGDLLGHEEGQIVVRRVIPGEHGLPPSVETTYQASGEILGVQVRDMGSYTGRMRSDGRLYGQGAGILTTPSGDHASWIGHGVGTFGADGTISWRGSIIYESDSSAFAGLASAAGVYEWQQDPSGKVGGQVWAWK</sequence>
<dbReference type="Proteomes" id="UP000318416">
    <property type="component" value="Unassembled WGS sequence"/>
</dbReference>
<gene>
    <name evidence="1" type="ORF">FB465_4919</name>
</gene>
<dbReference type="OrthoDB" id="119145at2"/>
<evidence type="ECO:0000313" key="1">
    <source>
        <dbReference type="EMBL" id="TWE19787.1"/>
    </source>
</evidence>
<organism evidence="1 2">
    <name type="scientific">Kitasatospora atroaurantiaca</name>
    <dbReference type="NCBI Taxonomy" id="285545"/>
    <lineage>
        <taxon>Bacteria</taxon>
        <taxon>Bacillati</taxon>
        <taxon>Actinomycetota</taxon>
        <taxon>Actinomycetes</taxon>
        <taxon>Kitasatosporales</taxon>
        <taxon>Streptomycetaceae</taxon>
        <taxon>Kitasatospora</taxon>
    </lineage>
</organism>